<evidence type="ECO:0000313" key="8">
    <source>
        <dbReference type="EMBL" id="QNK42173.1"/>
    </source>
</evidence>
<dbReference type="Pfam" id="PF01321">
    <property type="entry name" value="Creatinase_N"/>
    <property type="match status" value="1"/>
</dbReference>
<dbReference type="InterPro" id="IPR000994">
    <property type="entry name" value="Pept_M24"/>
</dbReference>
<dbReference type="Pfam" id="PF16189">
    <property type="entry name" value="Creatinase_N_2"/>
    <property type="match status" value="1"/>
</dbReference>
<accession>A0A6N8HVP6</accession>
<dbReference type="GO" id="GO:0070006">
    <property type="term" value="F:metalloaminopeptidase activity"/>
    <property type="evidence" value="ECO:0007669"/>
    <property type="project" value="InterPro"/>
</dbReference>
<keyword evidence="9" id="KW-1185">Reference proteome</keyword>
<evidence type="ECO:0000313" key="10">
    <source>
        <dbReference type="Proteomes" id="UP000515909"/>
    </source>
</evidence>
<feature type="domain" description="Creatinase N-terminal" evidence="5">
    <location>
        <begin position="7"/>
        <end position="132"/>
    </location>
</feature>
<dbReference type="InterPro" id="IPR000587">
    <property type="entry name" value="Creatinase_N"/>
</dbReference>
<dbReference type="RefSeq" id="WP_066649628.1">
    <property type="nucleotide sequence ID" value="NZ_CP060286.1"/>
</dbReference>
<dbReference type="Pfam" id="PF16188">
    <property type="entry name" value="Peptidase_M24_C"/>
    <property type="match status" value="1"/>
</dbReference>
<dbReference type="AlphaFoldDB" id="A0A6N8HVP6"/>
<keyword evidence="3" id="KW-0378">Hydrolase</keyword>
<dbReference type="SUPFAM" id="SSF55920">
    <property type="entry name" value="Creatinase/aminopeptidase"/>
    <property type="match status" value="1"/>
</dbReference>
<dbReference type="SUPFAM" id="SSF53092">
    <property type="entry name" value="Creatinase/prolidase N-terminal domain"/>
    <property type="match status" value="1"/>
</dbReference>
<evidence type="ECO:0000259" key="5">
    <source>
        <dbReference type="Pfam" id="PF01321"/>
    </source>
</evidence>
<dbReference type="InterPro" id="IPR050422">
    <property type="entry name" value="X-Pro_aminopeptidase_P"/>
</dbReference>
<dbReference type="PANTHER" id="PTHR43763">
    <property type="entry name" value="XAA-PRO AMINOPEPTIDASE 1"/>
    <property type="match status" value="1"/>
</dbReference>
<evidence type="ECO:0000256" key="1">
    <source>
        <dbReference type="ARBA" id="ARBA00008766"/>
    </source>
</evidence>
<dbReference type="GO" id="GO:0005737">
    <property type="term" value="C:cytoplasm"/>
    <property type="evidence" value="ECO:0007669"/>
    <property type="project" value="UniProtKB-ARBA"/>
</dbReference>
<dbReference type="InterPro" id="IPR036005">
    <property type="entry name" value="Creatinase/aminopeptidase-like"/>
</dbReference>
<evidence type="ECO:0000313" key="7">
    <source>
        <dbReference type="EMBL" id="MVB09866.1"/>
    </source>
</evidence>
<accession>A0A7G8TEY2</accession>
<reference evidence="8 10" key="2">
    <citation type="submission" date="2020-08" db="EMBL/GenBank/DDBJ databases">
        <title>The isolate Caproiciproducens sp. 7D4C2 produces n-caproate at mildly acidic conditions from hexoses: genome and rBOX comparison with related strains and chain-elongating bacteria.</title>
        <authorList>
            <person name="Esquivel-Elizondo S."/>
            <person name="Bagci C."/>
            <person name="Temovska M."/>
            <person name="Jeon B.S."/>
            <person name="Bessarab I."/>
            <person name="Williams R.B.H."/>
            <person name="Huson D.H."/>
            <person name="Angenent L.T."/>
        </authorList>
    </citation>
    <scope>NUCLEOTIDE SEQUENCE [LARGE SCALE GENOMIC DNA]</scope>
    <source>
        <strain evidence="8 10">7D4C2</strain>
    </source>
</reference>
<dbReference type="Pfam" id="PF00557">
    <property type="entry name" value="Peptidase_M24"/>
    <property type="match status" value="1"/>
</dbReference>
<dbReference type="Gene3D" id="3.40.350.10">
    <property type="entry name" value="Creatinase/prolidase N-terminal domain"/>
    <property type="match status" value="2"/>
</dbReference>
<evidence type="ECO:0000313" key="9">
    <source>
        <dbReference type="Proteomes" id="UP000469440"/>
    </source>
</evidence>
<dbReference type="Proteomes" id="UP000469440">
    <property type="component" value="Unassembled WGS sequence"/>
</dbReference>
<dbReference type="Gene3D" id="3.90.230.10">
    <property type="entry name" value="Creatinase/methionine aminopeptidase superfamily"/>
    <property type="match status" value="1"/>
</dbReference>
<evidence type="ECO:0000259" key="6">
    <source>
        <dbReference type="Pfam" id="PF16188"/>
    </source>
</evidence>
<evidence type="ECO:0000259" key="4">
    <source>
        <dbReference type="Pfam" id="PF00557"/>
    </source>
</evidence>
<feature type="domain" description="Peptidase M24" evidence="4">
    <location>
        <begin position="312"/>
        <end position="526"/>
    </location>
</feature>
<dbReference type="InterPro" id="IPR032416">
    <property type="entry name" value="Peptidase_M24_C"/>
</dbReference>
<protein>
    <submittedName>
        <fullName evidence="8">Aminopeptidase P family protein</fullName>
    </submittedName>
</protein>
<comment type="similarity">
    <text evidence="1">Belongs to the peptidase M24B family.</text>
</comment>
<organism evidence="7 9">
    <name type="scientific">Caproicibacter fermentans</name>
    <dbReference type="NCBI Taxonomy" id="2576756"/>
    <lineage>
        <taxon>Bacteria</taxon>
        <taxon>Bacillati</taxon>
        <taxon>Bacillota</taxon>
        <taxon>Clostridia</taxon>
        <taxon>Eubacteriales</taxon>
        <taxon>Acutalibacteraceae</taxon>
        <taxon>Caproicibacter</taxon>
    </lineage>
</organism>
<dbReference type="KEGG" id="cfem:HCR03_08165"/>
<dbReference type="InterPro" id="IPR033740">
    <property type="entry name" value="Pept_M24B"/>
</dbReference>
<feature type="domain" description="Peptidase M24 C-terminal" evidence="6">
    <location>
        <begin position="535"/>
        <end position="594"/>
    </location>
</feature>
<dbReference type="GO" id="GO:0046872">
    <property type="term" value="F:metal ion binding"/>
    <property type="evidence" value="ECO:0007669"/>
    <property type="project" value="UniProtKB-KW"/>
</dbReference>
<dbReference type="InterPro" id="IPR029149">
    <property type="entry name" value="Creatin/AminoP/Spt16_N"/>
</dbReference>
<reference evidence="7 9" key="1">
    <citation type="submission" date="2019-09" db="EMBL/GenBank/DDBJ databases">
        <title>Genome sequence of Clostridium sp. EA1.</title>
        <authorList>
            <person name="Poehlein A."/>
            <person name="Bengelsdorf F.R."/>
            <person name="Daniel R."/>
        </authorList>
    </citation>
    <scope>NUCLEOTIDE SEQUENCE [LARGE SCALE GENOMIC DNA]</scope>
    <source>
        <strain evidence="7 9">EA1</strain>
    </source>
</reference>
<evidence type="ECO:0000256" key="2">
    <source>
        <dbReference type="ARBA" id="ARBA00022723"/>
    </source>
</evidence>
<sequence length="599" mass="66960">MQKIQDRIAALREQMTQNGLSAYIIPSSDPHMGEYVPDFWQARKYFSGFTGSAGTLAVLRGRCGLWTDGRYFIQAERQLTGSGIELFRMGVGGVQTYPEFLLGILQKGDTVGFDGRMLPASDVESMEEKFAAKGIQVRSADLITPLWKNRPLPPATEVYLHGEKYAGLSCAQKLEQVRAGLKQEGADGQIYSKLECVAWLCNLRASDIEYNPMAVSYAAVFQDSAVLFIDSSRFQPGVAAYLEQNGVTVRPYDEIEPYLKKIGGQKTVRVDPDCINYELFHILKENPSCRIQKGSDLVIRLKAVKNRTEIENFRIAHVRDGCAMAEFCADLEKRLEQGETVTECTVCDLLREARARQTHNKGESFATIAAYEENAAMMHYSPKPETCKTLQKRGLLLIDSGGQYPEGTTDITRTFALGPVTEEEKRHYTWVLKAHIALASAVFLEGTTGGGVDMVCRGQIQKHGIDYRCGTGHGVGMFGGVHEGPQSIRPKNDVVLKSGMNITNEPGIYEEGKHGIRTENLMLVTDAMQNEYGRFLRFEILTCFPIDTAPILPELLTKDEILWLDEYHSRVCQLLSPLLTGETLEWLKRKTRPLNRQVS</sequence>
<keyword evidence="8" id="KW-0645">Protease</keyword>
<dbReference type="PANTHER" id="PTHR43763:SF6">
    <property type="entry name" value="XAA-PRO AMINOPEPTIDASE 1"/>
    <property type="match status" value="1"/>
</dbReference>
<dbReference type="CDD" id="cd01085">
    <property type="entry name" value="APP"/>
    <property type="match status" value="1"/>
</dbReference>
<dbReference type="FunFam" id="3.90.230.10:FF:000009">
    <property type="entry name" value="xaa-Pro aminopeptidase 2"/>
    <property type="match status" value="1"/>
</dbReference>
<evidence type="ECO:0000256" key="3">
    <source>
        <dbReference type="ARBA" id="ARBA00022801"/>
    </source>
</evidence>
<proteinExistence type="inferred from homology"/>
<dbReference type="EMBL" id="CP060286">
    <property type="protein sequence ID" value="QNK42173.1"/>
    <property type="molecule type" value="Genomic_DNA"/>
</dbReference>
<gene>
    <name evidence="7" type="ORF">CAFE_05310</name>
    <name evidence="8" type="ORF">HCR03_08165</name>
</gene>
<keyword evidence="8" id="KW-0031">Aminopeptidase</keyword>
<name>A0A6N8HVP6_9FIRM</name>
<dbReference type="Proteomes" id="UP000515909">
    <property type="component" value="Chromosome"/>
</dbReference>
<keyword evidence="2" id="KW-0479">Metal-binding</keyword>
<dbReference type="EMBL" id="VWXL01000014">
    <property type="protein sequence ID" value="MVB09866.1"/>
    <property type="molecule type" value="Genomic_DNA"/>
</dbReference>